<dbReference type="PANTHER" id="PTHR43736">
    <property type="entry name" value="ADP-RIBOSE PYROPHOSPHATASE"/>
    <property type="match status" value="1"/>
</dbReference>
<evidence type="ECO:0000256" key="1">
    <source>
        <dbReference type="ARBA" id="ARBA00005582"/>
    </source>
</evidence>
<dbReference type="AlphaFoldDB" id="A0A1L6ZNE1"/>
<evidence type="ECO:0000313" key="5">
    <source>
        <dbReference type="EMBL" id="APT48036.1"/>
    </source>
</evidence>
<proteinExistence type="inferred from homology"/>
<feature type="domain" description="Nudix hydrolase" evidence="4">
    <location>
        <begin position="2"/>
        <end position="132"/>
    </location>
</feature>
<dbReference type="InterPro" id="IPR020084">
    <property type="entry name" value="NUDIX_hydrolase_CS"/>
</dbReference>
<protein>
    <submittedName>
        <fullName evidence="5">NUDIX domain-containing protein</fullName>
    </submittedName>
</protein>
<gene>
    <name evidence="5" type="ORF">BSA145_20480</name>
</gene>
<evidence type="ECO:0000313" key="6">
    <source>
        <dbReference type="Proteomes" id="UP000185426"/>
    </source>
</evidence>
<name>A0A1L6ZNE1_BACIA</name>
<dbReference type="CDD" id="cd02883">
    <property type="entry name" value="NUDIX_Hydrolase"/>
    <property type="match status" value="1"/>
</dbReference>
<dbReference type="Pfam" id="PF00293">
    <property type="entry name" value="NUDIX"/>
    <property type="match status" value="1"/>
</dbReference>
<dbReference type="PROSITE" id="PS00893">
    <property type="entry name" value="NUDIX_BOX"/>
    <property type="match status" value="1"/>
</dbReference>
<dbReference type="SUPFAM" id="SSF55811">
    <property type="entry name" value="Nudix"/>
    <property type="match status" value="1"/>
</dbReference>
<comment type="similarity">
    <text evidence="1 3">Belongs to the Nudix hydrolase family.</text>
</comment>
<organism evidence="5 6">
    <name type="scientific">Bacillus safensis</name>
    <dbReference type="NCBI Taxonomy" id="561879"/>
    <lineage>
        <taxon>Bacteria</taxon>
        <taxon>Bacillati</taxon>
        <taxon>Bacillota</taxon>
        <taxon>Bacilli</taxon>
        <taxon>Bacillales</taxon>
        <taxon>Bacillaceae</taxon>
        <taxon>Bacillus</taxon>
    </lineage>
</organism>
<dbReference type="Proteomes" id="UP000185426">
    <property type="component" value="Chromosome"/>
</dbReference>
<evidence type="ECO:0000256" key="3">
    <source>
        <dbReference type="RuleBase" id="RU003476"/>
    </source>
</evidence>
<dbReference type="InterPro" id="IPR000086">
    <property type="entry name" value="NUDIX_hydrolase_dom"/>
</dbReference>
<dbReference type="PROSITE" id="PS51462">
    <property type="entry name" value="NUDIX"/>
    <property type="match status" value="1"/>
</dbReference>
<evidence type="ECO:0000256" key="2">
    <source>
        <dbReference type="ARBA" id="ARBA00022801"/>
    </source>
</evidence>
<dbReference type="PANTHER" id="PTHR43736:SF1">
    <property type="entry name" value="DIHYDRONEOPTERIN TRIPHOSPHATE DIPHOSPHATASE"/>
    <property type="match status" value="1"/>
</dbReference>
<reference evidence="5 6" key="1">
    <citation type="submission" date="2016-05" db="EMBL/GenBank/DDBJ databases">
        <title>Complete Genome and Methylome Analysis of Psychrotrophic Bacterial Isolates from Antarctic Lake Untersee.</title>
        <authorList>
            <person name="Fomenkov A."/>
            <person name="Akimov V.N."/>
            <person name="Vasilyeva L.V."/>
            <person name="Andersen D."/>
            <person name="Vincze T."/>
            <person name="Roberts R.J."/>
        </authorList>
    </citation>
    <scope>NUCLEOTIDE SEQUENCE [LARGE SCALE GENOMIC DNA]</scope>
    <source>
        <strain evidence="5 6">U14-5</strain>
    </source>
</reference>
<keyword evidence="2 3" id="KW-0378">Hydrolase</keyword>
<accession>A0A1L6ZNE1</accession>
<dbReference type="InterPro" id="IPR020476">
    <property type="entry name" value="Nudix_hydrolase"/>
</dbReference>
<dbReference type="Gene3D" id="3.90.79.10">
    <property type="entry name" value="Nucleoside Triphosphate Pyrophosphohydrolase"/>
    <property type="match status" value="1"/>
</dbReference>
<dbReference type="RefSeq" id="WP_075623553.1">
    <property type="nucleotide sequence ID" value="NZ_CP015607.1"/>
</dbReference>
<evidence type="ECO:0000259" key="4">
    <source>
        <dbReference type="PROSITE" id="PS51462"/>
    </source>
</evidence>
<dbReference type="GO" id="GO:0016787">
    <property type="term" value="F:hydrolase activity"/>
    <property type="evidence" value="ECO:0007669"/>
    <property type="project" value="UniProtKB-KW"/>
</dbReference>
<dbReference type="InterPro" id="IPR015797">
    <property type="entry name" value="NUDIX_hydrolase-like_dom_sf"/>
</dbReference>
<sequence>MKRVDVVSAIIYDEEENLLSVKNVKGYWELPGGAVEKGEHLQQAVIREVREETGYVVKVKELHSVREAFFQDKKHHALIITFFAEMIGGEMNILDPDQDIEEVKWVSTQTFQKLNPKLYHMLKLNQQTQAFYDFEGNRTIG</sequence>
<dbReference type="EMBL" id="CP015607">
    <property type="protein sequence ID" value="APT48036.1"/>
    <property type="molecule type" value="Genomic_DNA"/>
</dbReference>
<dbReference type="PRINTS" id="PR00502">
    <property type="entry name" value="NUDIXFAMILY"/>
</dbReference>